<feature type="transmembrane region" description="Helical" evidence="1">
    <location>
        <begin position="14"/>
        <end position="35"/>
    </location>
</feature>
<reference evidence="2 3" key="1">
    <citation type="journal article" date="2012" name="Environ. Microbiol.">
        <title>The genome of the ammonia-oxidizing Candidatus Nitrososphaera gargensis: insights into metabolic versatility and environmental adaptations.</title>
        <authorList>
            <person name="Spang A."/>
            <person name="Poehlein A."/>
            <person name="Offre P."/>
            <person name="Zumbragel S."/>
            <person name="Haider S."/>
            <person name="Rychlik N."/>
            <person name="Nowka B."/>
            <person name="Schmeisser C."/>
            <person name="Lebedeva E.V."/>
            <person name="Rattei T."/>
            <person name="Bohm C."/>
            <person name="Schmid M."/>
            <person name="Galushko A."/>
            <person name="Hatzenpichler R."/>
            <person name="Weinmaier T."/>
            <person name="Daniel R."/>
            <person name="Schleper C."/>
            <person name="Spieck E."/>
            <person name="Streit W."/>
            <person name="Wagner M."/>
        </authorList>
    </citation>
    <scope>NUCLEOTIDE SEQUENCE [LARGE SCALE GENOMIC DNA]</scope>
    <source>
        <strain evidence="3">Ga9.2</strain>
    </source>
</reference>
<gene>
    <name evidence="2" type="ordered locus">Ngar_c05180</name>
</gene>
<keyword evidence="1" id="KW-0472">Membrane</keyword>
<name>K0I868_NITGG</name>
<organism evidence="2 3">
    <name type="scientific">Nitrososphaera gargensis (strain Ga9.2)</name>
    <dbReference type="NCBI Taxonomy" id="1237085"/>
    <lineage>
        <taxon>Archaea</taxon>
        <taxon>Nitrososphaerota</taxon>
        <taxon>Nitrososphaeria</taxon>
        <taxon>Nitrososphaerales</taxon>
        <taxon>Nitrososphaeraceae</taxon>
        <taxon>Nitrososphaera</taxon>
    </lineage>
</organism>
<keyword evidence="1" id="KW-0812">Transmembrane</keyword>
<keyword evidence="1" id="KW-1133">Transmembrane helix</keyword>
<dbReference type="BioCyc" id="CNIT1237085:G1324-516-MONOMER"/>
<feature type="transmembrane region" description="Helical" evidence="1">
    <location>
        <begin position="41"/>
        <end position="60"/>
    </location>
</feature>
<sequence>MLRLEQMTPKKKRITTVAIAGAASIALAAIAMMAYPVSYQAIVNGFSYVVEGVSGIFAMLSENVRNAVASAQSLLEGQVM</sequence>
<evidence type="ECO:0000313" key="2">
    <source>
        <dbReference type="EMBL" id="AFU57461.1"/>
    </source>
</evidence>
<proteinExistence type="predicted"/>
<dbReference type="HOGENOM" id="CLU_2581531_0_0_2"/>
<dbReference type="GeneID" id="13796692"/>
<dbReference type="KEGG" id="nga:Ngar_c05180"/>
<dbReference type="AlphaFoldDB" id="K0I868"/>
<evidence type="ECO:0000256" key="1">
    <source>
        <dbReference type="SAM" id="Phobius"/>
    </source>
</evidence>
<keyword evidence="3" id="KW-1185">Reference proteome</keyword>
<dbReference type="InParanoid" id="K0I868"/>
<dbReference type="Proteomes" id="UP000008037">
    <property type="component" value="Chromosome"/>
</dbReference>
<dbReference type="RefSeq" id="WP_015018007.1">
    <property type="nucleotide sequence ID" value="NC_018719.1"/>
</dbReference>
<protein>
    <submittedName>
        <fullName evidence="2">Uncharacterized protein</fullName>
    </submittedName>
</protein>
<dbReference type="EMBL" id="CP002408">
    <property type="protein sequence ID" value="AFU57461.1"/>
    <property type="molecule type" value="Genomic_DNA"/>
</dbReference>
<accession>K0I868</accession>
<evidence type="ECO:0000313" key="3">
    <source>
        <dbReference type="Proteomes" id="UP000008037"/>
    </source>
</evidence>